<accession>A0AAF0Y7R8</accession>
<name>A0AAF0Y7R8_9TREE</name>
<reference evidence="3" key="1">
    <citation type="submission" date="2023-10" db="EMBL/GenBank/DDBJ databases">
        <authorList>
            <person name="Noh H."/>
        </authorList>
    </citation>
    <scope>NUCLEOTIDE SEQUENCE</scope>
    <source>
        <strain evidence="3">DUCC4014</strain>
    </source>
</reference>
<sequence length="350" mass="36864">MSYDSDDEDFSHLGSRLKRGSGGYTVWLVPDSAEVAKIESIQKVIGLKTLQIYSDALDKEPGFVPDNKRYTKPAEYPQAGVLILPGSNCGNTSQAGVKRMAQGVVDAYKGGHIRVAFESTNAVGGGGGSVHVLINEKESDIAALEELRSALKSRLWGPADARKSIPTPYLPLLEVPLAQSHNVHRDEGIDPGLLAIRGNAETTASSFNGALPTLTLTKVLVLGAGEVPIAAKHICLLNRPSIIIIMHIAVLLATVAALASVACLPVEPRDPAPLNPQPLPPGILHRPQYGYHPVIAADELDPIPEIPSVGGHQPRPNWQGGAIKPPTGGPYAVHGGAKVAGRNADPDTEA</sequence>
<evidence type="ECO:0000256" key="1">
    <source>
        <dbReference type="SAM" id="MobiDB-lite"/>
    </source>
</evidence>
<keyword evidence="4" id="KW-1185">Reference proteome</keyword>
<gene>
    <name evidence="3" type="ORF">LOC62_03G005133</name>
</gene>
<dbReference type="Proteomes" id="UP000827549">
    <property type="component" value="Chromosome 3"/>
</dbReference>
<dbReference type="RefSeq" id="XP_062627642.1">
    <property type="nucleotide sequence ID" value="XM_062771658.1"/>
</dbReference>
<dbReference type="EMBL" id="CP086716">
    <property type="protein sequence ID" value="WOO81610.1"/>
    <property type="molecule type" value="Genomic_DNA"/>
</dbReference>
<feature type="transmembrane region" description="Helical" evidence="2">
    <location>
        <begin position="242"/>
        <end position="264"/>
    </location>
</feature>
<evidence type="ECO:0000313" key="4">
    <source>
        <dbReference type="Proteomes" id="UP000827549"/>
    </source>
</evidence>
<keyword evidence="2" id="KW-0472">Membrane</keyword>
<keyword evidence="2" id="KW-1133">Transmembrane helix</keyword>
<organism evidence="3 4">
    <name type="scientific">Vanrija pseudolonga</name>
    <dbReference type="NCBI Taxonomy" id="143232"/>
    <lineage>
        <taxon>Eukaryota</taxon>
        <taxon>Fungi</taxon>
        <taxon>Dikarya</taxon>
        <taxon>Basidiomycota</taxon>
        <taxon>Agaricomycotina</taxon>
        <taxon>Tremellomycetes</taxon>
        <taxon>Trichosporonales</taxon>
        <taxon>Trichosporonaceae</taxon>
        <taxon>Vanrija</taxon>
    </lineage>
</organism>
<feature type="region of interest" description="Disordered" evidence="1">
    <location>
        <begin position="305"/>
        <end position="350"/>
    </location>
</feature>
<dbReference type="GeneID" id="87808363"/>
<protein>
    <submittedName>
        <fullName evidence="3">Uncharacterized protein</fullName>
    </submittedName>
</protein>
<keyword evidence="2" id="KW-0812">Transmembrane</keyword>
<evidence type="ECO:0000313" key="3">
    <source>
        <dbReference type="EMBL" id="WOO81610.1"/>
    </source>
</evidence>
<proteinExistence type="predicted"/>
<dbReference type="AlphaFoldDB" id="A0AAF0Y7R8"/>
<evidence type="ECO:0000256" key="2">
    <source>
        <dbReference type="SAM" id="Phobius"/>
    </source>
</evidence>